<dbReference type="EMBL" id="JALPRF010000004">
    <property type="protein sequence ID" value="MCK8494662.1"/>
    <property type="molecule type" value="Genomic_DNA"/>
</dbReference>
<feature type="signal peptide" evidence="2">
    <location>
        <begin position="1"/>
        <end position="26"/>
    </location>
</feature>
<dbReference type="Pfam" id="PF05193">
    <property type="entry name" value="Peptidase_M16_C"/>
    <property type="match status" value="2"/>
</dbReference>
<dbReference type="Gene3D" id="3.30.830.10">
    <property type="entry name" value="Metalloenzyme, LuxS/M16 peptidase-like"/>
    <property type="match status" value="4"/>
</dbReference>
<feature type="domain" description="Peptidase M16 N-terminal" evidence="3">
    <location>
        <begin position="54"/>
        <end position="175"/>
    </location>
</feature>
<comment type="similarity">
    <text evidence="1">Belongs to the peptidase M16 family.</text>
</comment>
<name>A0ABT0HS48_9BACT</name>
<dbReference type="Pfam" id="PF00675">
    <property type="entry name" value="Peptidase_M16"/>
    <property type="match status" value="2"/>
</dbReference>
<dbReference type="Proteomes" id="UP001202180">
    <property type="component" value="Unassembled WGS sequence"/>
</dbReference>
<feature type="domain" description="Peptidase M16 C-terminal" evidence="4">
    <location>
        <begin position="678"/>
        <end position="855"/>
    </location>
</feature>
<feature type="domain" description="Peptidase M16 C-terminal" evidence="4">
    <location>
        <begin position="211"/>
        <end position="385"/>
    </location>
</feature>
<feature type="domain" description="Peptidase M16 N-terminal" evidence="3">
    <location>
        <begin position="527"/>
        <end position="645"/>
    </location>
</feature>
<evidence type="ECO:0000313" key="6">
    <source>
        <dbReference type="Proteomes" id="UP001202180"/>
    </source>
</evidence>
<dbReference type="InterPro" id="IPR011249">
    <property type="entry name" value="Metalloenz_LuxS/M16"/>
</dbReference>
<dbReference type="InterPro" id="IPR050361">
    <property type="entry name" value="MPP/UQCRC_Complex"/>
</dbReference>
<evidence type="ECO:0000313" key="5">
    <source>
        <dbReference type="EMBL" id="MCK8494662.1"/>
    </source>
</evidence>
<sequence>MHYVKRSLWLALLVGCLTTQSAFSQAKLIEKVSRKGTELLIPYEKYVLPNGLTVVVHEDHSDPLVHVDVTYHVGSAREEIGKSGFAHFFEHMMFQGSDHVANGEHFKLVTQAGGTLNGTTNRDRTNYFETVPSNQLERAIWLEADRMGFLLDAVTQQKFEIQRATVKNERGQNYDNRPYGLAEEVTAKTLYPYGHPYSWLTIGYVEDLNRVNVDDLKNFFKRWYGPNNAVLTVGGDVTPAEVVRLALRYFGPINRGPAVKKTVVPSPVLTADRYVSYEDNVRFPMLRLTYPSVPRHHPDEVALDALAAVLGGGKTSRLYQRMMKTQKAVQVNVIHLTSELAGEFSFITLPLPTFQLDSAEALVRASMMELERQGVSDDELAQFKASREVDLIGSLSSVAGKVSRLAEFQTFDGNPNQLPGELSALRKLTKADVIRVYNQYIKGKKAVITTVYPKGQKAIVTHADNYTASPAGYQAPDYGYTGLTYTKPADTFDRSKLPAVGPNPTVKVPPFYKETFPNGLRMIGVRSDEVPTVTLYLSLKGGHLLAQQNLSKAGVAQLTASLLNEATRTHSTEELTRQLEKLGSSIAFFAGPEEMGVSVESLTKNLDATLAILREKLGEPRFDPADFERLKKQQLELIANQSTQPVVIANKAYNRLLFGSDNIRAIPVSGTRQSVETLTLDDVKEFYNIQFSPSVAKLVVVGEVDKDALLTKLAFLKNWAAKLISLPTLPAPKATEKTRIYLVDKPGAAQSEIRIGYLTDLPYDATGEYYRSSLTNFILGGAFNSRLNLNLRENKGYTYGAMSRFSSTFLPGPFTAQAGVRAAVTDSAIVEFVKEINQYAQQGITAEELNFTKNSVGQRDALRYETPFQKAQFLGQILEYNLPADFVEQQTKILSTLTREQVGEMAIKRFPIDKMIILVVGDKAKIKPGLDKLGYELVELEKEGNAGASLTNK</sequence>
<evidence type="ECO:0000259" key="4">
    <source>
        <dbReference type="Pfam" id="PF05193"/>
    </source>
</evidence>
<organism evidence="5 6">
    <name type="scientific">Spirosoma liriopis</name>
    <dbReference type="NCBI Taxonomy" id="2937440"/>
    <lineage>
        <taxon>Bacteria</taxon>
        <taxon>Pseudomonadati</taxon>
        <taxon>Bacteroidota</taxon>
        <taxon>Cytophagia</taxon>
        <taxon>Cytophagales</taxon>
        <taxon>Cytophagaceae</taxon>
        <taxon>Spirosoma</taxon>
    </lineage>
</organism>
<dbReference type="PANTHER" id="PTHR11851">
    <property type="entry name" value="METALLOPROTEASE"/>
    <property type="match status" value="1"/>
</dbReference>
<protein>
    <submittedName>
        <fullName evidence="5">Insulinase family protein</fullName>
    </submittedName>
</protein>
<accession>A0ABT0HS48</accession>
<feature type="chain" id="PRO_5046231061" evidence="2">
    <location>
        <begin position="27"/>
        <end position="953"/>
    </location>
</feature>
<proteinExistence type="inferred from homology"/>
<dbReference type="SUPFAM" id="SSF63411">
    <property type="entry name" value="LuxS/MPP-like metallohydrolase"/>
    <property type="match status" value="4"/>
</dbReference>
<evidence type="ECO:0000256" key="1">
    <source>
        <dbReference type="ARBA" id="ARBA00007261"/>
    </source>
</evidence>
<evidence type="ECO:0000259" key="3">
    <source>
        <dbReference type="Pfam" id="PF00675"/>
    </source>
</evidence>
<keyword evidence="2" id="KW-0732">Signal</keyword>
<comment type="caution">
    <text evidence="5">The sequence shown here is derived from an EMBL/GenBank/DDBJ whole genome shotgun (WGS) entry which is preliminary data.</text>
</comment>
<reference evidence="5 6" key="1">
    <citation type="submission" date="2022-04" db="EMBL/GenBank/DDBJ databases">
        <title>Spirosoma sp. strain RP8 genome sequencing and assembly.</title>
        <authorList>
            <person name="Jung Y."/>
        </authorList>
    </citation>
    <scope>NUCLEOTIDE SEQUENCE [LARGE SCALE GENOMIC DNA]</scope>
    <source>
        <strain evidence="5 6">RP8</strain>
    </source>
</reference>
<evidence type="ECO:0000256" key="2">
    <source>
        <dbReference type="SAM" id="SignalP"/>
    </source>
</evidence>
<dbReference type="RefSeq" id="WP_248479226.1">
    <property type="nucleotide sequence ID" value="NZ_JALPRF010000004.1"/>
</dbReference>
<keyword evidence="6" id="KW-1185">Reference proteome</keyword>
<dbReference type="InterPro" id="IPR007863">
    <property type="entry name" value="Peptidase_M16_C"/>
</dbReference>
<dbReference type="PANTHER" id="PTHR11851:SF49">
    <property type="entry name" value="MITOCHONDRIAL-PROCESSING PEPTIDASE SUBUNIT ALPHA"/>
    <property type="match status" value="1"/>
</dbReference>
<dbReference type="InterPro" id="IPR011765">
    <property type="entry name" value="Pept_M16_N"/>
</dbReference>
<gene>
    <name evidence="5" type="ORF">M0L20_22530</name>
</gene>